<gene>
    <name evidence="6" type="ORF">CXB51_019347</name>
</gene>
<dbReference type="PROSITE" id="PS00678">
    <property type="entry name" value="WD_REPEATS_1"/>
    <property type="match status" value="1"/>
</dbReference>
<feature type="compositionally biased region" description="Polar residues" evidence="5">
    <location>
        <begin position="370"/>
        <end position="387"/>
    </location>
</feature>
<reference evidence="6 7" key="1">
    <citation type="journal article" date="2021" name="bioRxiv">
        <title>The Gossypium anomalum genome as a resource for cotton improvement and evolutionary analysis of hybrid incompatibility.</title>
        <authorList>
            <person name="Grover C.E."/>
            <person name="Yuan D."/>
            <person name="Arick M.A."/>
            <person name="Miller E.R."/>
            <person name="Hu G."/>
            <person name="Peterson D.G."/>
            <person name="Wendel J.F."/>
            <person name="Udall J.A."/>
        </authorList>
    </citation>
    <scope>NUCLEOTIDE SEQUENCE [LARGE SCALE GENOMIC DNA]</scope>
    <source>
        <strain evidence="6">JFW-Udall</strain>
        <tissue evidence="6">Leaf</tissue>
    </source>
</reference>
<name>A0A8J6CZQ9_9ROSI</name>
<dbReference type="SUPFAM" id="SSF50978">
    <property type="entry name" value="WD40 repeat-like"/>
    <property type="match status" value="1"/>
</dbReference>
<keyword evidence="7" id="KW-1185">Reference proteome</keyword>
<dbReference type="InterPro" id="IPR019775">
    <property type="entry name" value="WD40_repeat_CS"/>
</dbReference>
<evidence type="ECO:0000256" key="1">
    <source>
        <dbReference type="ARBA" id="ARBA00022574"/>
    </source>
</evidence>
<dbReference type="PROSITE" id="PS50082">
    <property type="entry name" value="WD_REPEATS_2"/>
    <property type="match status" value="2"/>
</dbReference>
<protein>
    <recommendedName>
        <fullName evidence="8">Nudix hydrolase domain-containing protein</fullName>
    </recommendedName>
</protein>
<dbReference type="InterPro" id="IPR001680">
    <property type="entry name" value="WD40_rpt"/>
</dbReference>
<dbReference type="InterPro" id="IPR015943">
    <property type="entry name" value="WD40/YVTN_repeat-like_dom_sf"/>
</dbReference>
<evidence type="ECO:0000256" key="5">
    <source>
        <dbReference type="SAM" id="MobiDB-lite"/>
    </source>
</evidence>
<dbReference type="InterPro" id="IPR015797">
    <property type="entry name" value="NUDIX_hydrolase-like_dom_sf"/>
</dbReference>
<keyword evidence="1 4" id="KW-0853">WD repeat</keyword>
<accession>A0A8J6CZQ9</accession>
<dbReference type="Proteomes" id="UP000701853">
    <property type="component" value="Chromosome 8"/>
</dbReference>
<comment type="caution">
    <text evidence="6">The sequence shown here is derived from an EMBL/GenBank/DDBJ whole genome shotgun (WGS) entry which is preliminary data.</text>
</comment>
<evidence type="ECO:0000313" key="6">
    <source>
        <dbReference type="EMBL" id="KAG8485993.1"/>
    </source>
</evidence>
<dbReference type="SUPFAM" id="SSF55811">
    <property type="entry name" value="Nudix"/>
    <property type="match status" value="1"/>
</dbReference>
<feature type="repeat" description="WD" evidence="4">
    <location>
        <begin position="173"/>
        <end position="213"/>
    </location>
</feature>
<dbReference type="Pfam" id="PF00400">
    <property type="entry name" value="WD40"/>
    <property type="match status" value="1"/>
</dbReference>
<feature type="region of interest" description="Disordered" evidence="5">
    <location>
        <begin position="370"/>
        <end position="389"/>
    </location>
</feature>
<keyword evidence="3" id="KW-0007">Acetylation</keyword>
<evidence type="ECO:0000256" key="3">
    <source>
        <dbReference type="ARBA" id="ARBA00022990"/>
    </source>
</evidence>
<dbReference type="AlphaFoldDB" id="A0A8J6CZQ9"/>
<organism evidence="6 7">
    <name type="scientific">Gossypium anomalum</name>
    <dbReference type="NCBI Taxonomy" id="47600"/>
    <lineage>
        <taxon>Eukaryota</taxon>
        <taxon>Viridiplantae</taxon>
        <taxon>Streptophyta</taxon>
        <taxon>Embryophyta</taxon>
        <taxon>Tracheophyta</taxon>
        <taxon>Spermatophyta</taxon>
        <taxon>Magnoliopsida</taxon>
        <taxon>eudicotyledons</taxon>
        <taxon>Gunneridae</taxon>
        <taxon>Pentapetalae</taxon>
        <taxon>rosids</taxon>
        <taxon>malvids</taxon>
        <taxon>Malvales</taxon>
        <taxon>Malvaceae</taxon>
        <taxon>Malvoideae</taxon>
        <taxon>Gossypium</taxon>
    </lineage>
</organism>
<sequence>MENSTQESHLRSDNAVTYESPYPLYAMALSSTPAVTHLNHQRIAVGSFIEDYANRVHIISFDPESLNLTTHPSLSFDHPYPPTKLMFQPHRKYPFSSSFDLLASSGDYLRLWEVGHSSIELISVLNNSKTCEFSAPLTSFDWNDVEPNRIGTSSIDTTCTIWDIEKGVVETQLIAHDKEVYDIAWGEARVFGSVSADGSVRIFDLRDKEHSTIIYESPQPDTPLLRLAWNKQDLRYMATTLMDSNKVVILDIRSPTVPVAELDRHGASVNAIAWAPQSCKHICSAGDDTHALIWELPTVGGPNGIDPLSMYSASSEINQLQWSAAQPDWIAIAFSNKMQLLKFCSSKWARSLIIPCNASSLYIDTTRSSMSKTPESLNNAQNNTKSSLGPAKPITTVPDLFLTAVSLLFLFSSPKPNHTLFRKFLPFPPNPRRIPKMTTTSQSRTSFATPQALSDWLKPRLSSDSLDSWGVKPGTKNLHNLWLELSEGETSLVDSSPPLRTVNVVTVRILGKGNLVLVESRQELSDGSFRDRFRPLSEKMKPHETTEEAVARAVKEELGSSRVVRIVPGSYRKKLEERNSVSYPGLPARYVLHSVEAWVEGLPEEDFVTEEKEEYEDVDGTRRLEKAVSVRKHYWKWPGTCKAEIVALQSLGFSLSDKSKGQNRNTVNVEAISARNPSPNLPPELPIYLQVQDYSPGSLCELDRGVEKVSAGEAELVYISFPEGELRLCWVKVFLAWHNVLEILRRLETFARGEREDREGIGRLGKEAKANVLYKGRSRKQKATIILAIILLTSLSNFSKAPLKSYFVNYGTMTLFFQFSFKIPIFNIYSVDTKYKE</sequence>
<dbReference type="EMBL" id="JAHUZN010000008">
    <property type="protein sequence ID" value="KAG8485993.1"/>
    <property type="molecule type" value="Genomic_DNA"/>
</dbReference>
<dbReference type="SMART" id="SM00320">
    <property type="entry name" value="WD40"/>
    <property type="match status" value="4"/>
</dbReference>
<proteinExistence type="predicted"/>
<dbReference type="PANTHER" id="PTHR19919">
    <property type="entry name" value="WD REPEAT CONTAINING PROTEIN"/>
    <property type="match status" value="1"/>
</dbReference>
<dbReference type="OrthoDB" id="433924at2759"/>
<dbReference type="InterPro" id="IPR036322">
    <property type="entry name" value="WD40_repeat_dom_sf"/>
</dbReference>
<evidence type="ECO:0008006" key="8">
    <source>
        <dbReference type="Google" id="ProtNLM"/>
    </source>
</evidence>
<dbReference type="Gene3D" id="2.130.10.10">
    <property type="entry name" value="YVTN repeat-like/Quinoprotein amine dehydrogenase"/>
    <property type="match status" value="1"/>
</dbReference>
<evidence type="ECO:0000256" key="4">
    <source>
        <dbReference type="PROSITE-ProRule" id="PRU00221"/>
    </source>
</evidence>
<dbReference type="InterPro" id="IPR045159">
    <property type="entry name" value="DCAF7-like"/>
</dbReference>
<keyword evidence="2" id="KW-0677">Repeat</keyword>
<feature type="repeat" description="WD" evidence="4">
    <location>
        <begin position="262"/>
        <end position="296"/>
    </location>
</feature>
<evidence type="ECO:0000256" key="2">
    <source>
        <dbReference type="ARBA" id="ARBA00022737"/>
    </source>
</evidence>
<evidence type="ECO:0000313" key="7">
    <source>
        <dbReference type="Proteomes" id="UP000701853"/>
    </source>
</evidence>
<dbReference type="FunFam" id="2.130.10.10:FF:000234">
    <property type="entry name" value="WD repeat-containing protein LWD1"/>
    <property type="match status" value="1"/>
</dbReference>